<dbReference type="AlphaFoldDB" id="A0A9W9XI05"/>
<accession>A0A9W9XI05</accession>
<reference evidence="2" key="2">
    <citation type="journal article" date="2023" name="IMA Fungus">
        <title>Comparative genomic study of the Penicillium genus elucidates a diverse pangenome and 15 lateral gene transfer events.</title>
        <authorList>
            <person name="Petersen C."/>
            <person name="Sorensen T."/>
            <person name="Nielsen M.R."/>
            <person name="Sondergaard T.E."/>
            <person name="Sorensen J.L."/>
            <person name="Fitzpatrick D.A."/>
            <person name="Frisvad J.C."/>
            <person name="Nielsen K.L."/>
        </authorList>
    </citation>
    <scope>NUCLEOTIDE SEQUENCE</scope>
    <source>
        <strain evidence="2">IBT 30728</strain>
    </source>
</reference>
<dbReference type="RefSeq" id="XP_056793732.1">
    <property type="nucleotide sequence ID" value="XM_056931701.1"/>
</dbReference>
<dbReference type="Proteomes" id="UP001148312">
    <property type="component" value="Unassembled WGS sequence"/>
</dbReference>
<sequence length="63" mass="6822">MANGKRQSPSPPAKPRKTQERQGLVPPASGLLSGVVVGLIEGGRSLQPPWPVERREERPSLQL</sequence>
<name>A0A9W9XI05_9EURO</name>
<dbReference type="GeneID" id="81621950"/>
<evidence type="ECO:0000313" key="2">
    <source>
        <dbReference type="EMBL" id="KAJ5493352.1"/>
    </source>
</evidence>
<keyword evidence="3" id="KW-1185">Reference proteome</keyword>
<gene>
    <name evidence="2" type="ORF">N7539_002098</name>
</gene>
<feature type="region of interest" description="Disordered" evidence="1">
    <location>
        <begin position="1"/>
        <end position="29"/>
    </location>
</feature>
<proteinExistence type="predicted"/>
<comment type="caution">
    <text evidence="2">The sequence shown here is derived from an EMBL/GenBank/DDBJ whole genome shotgun (WGS) entry which is preliminary data.</text>
</comment>
<feature type="compositionally biased region" description="Basic and acidic residues" evidence="1">
    <location>
        <begin position="52"/>
        <end position="63"/>
    </location>
</feature>
<feature type="region of interest" description="Disordered" evidence="1">
    <location>
        <begin position="43"/>
        <end position="63"/>
    </location>
</feature>
<dbReference type="EMBL" id="JAPWDQ010000002">
    <property type="protein sequence ID" value="KAJ5493352.1"/>
    <property type="molecule type" value="Genomic_DNA"/>
</dbReference>
<evidence type="ECO:0000256" key="1">
    <source>
        <dbReference type="SAM" id="MobiDB-lite"/>
    </source>
</evidence>
<evidence type="ECO:0000313" key="3">
    <source>
        <dbReference type="Proteomes" id="UP001148312"/>
    </source>
</evidence>
<protein>
    <submittedName>
        <fullName evidence="2">Uncharacterized protein</fullName>
    </submittedName>
</protein>
<organism evidence="2 3">
    <name type="scientific">Penicillium diatomitis</name>
    <dbReference type="NCBI Taxonomy" id="2819901"/>
    <lineage>
        <taxon>Eukaryota</taxon>
        <taxon>Fungi</taxon>
        <taxon>Dikarya</taxon>
        <taxon>Ascomycota</taxon>
        <taxon>Pezizomycotina</taxon>
        <taxon>Eurotiomycetes</taxon>
        <taxon>Eurotiomycetidae</taxon>
        <taxon>Eurotiales</taxon>
        <taxon>Aspergillaceae</taxon>
        <taxon>Penicillium</taxon>
    </lineage>
</organism>
<reference evidence="2" key="1">
    <citation type="submission" date="2022-12" db="EMBL/GenBank/DDBJ databases">
        <authorList>
            <person name="Petersen C."/>
        </authorList>
    </citation>
    <scope>NUCLEOTIDE SEQUENCE</scope>
    <source>
        <strain evidence="2">IBT 30728</strain>
    </source>
</reference>